<dbReference type="GO" id="GO:0006405">
    <property type="term" value="P:RNA export from nucleus"/>
    <property type="evidence" value="ECO:0007669"/>
    <property type="project" value="TreeGrafter"/>
</dbReference>
<dbReference type="EMBL" id="MCFI01000012">
    <property type="protein sequence ID" value="ORY81017.1"/>
    <property type="molecule type" value="Genomic_DNA"/>
</dbReference>
<feature type="compositionally biased region" description="Low complexity" evidence="14">
    <location>
        <begin position="267"/>
        <end position="283"/>
    </location>
</feature>
<feature type="compositionally biased region" description="Polar residues" evidence="14">
    <location>
        <begin position="34"/>
        <end position="43"/>
    </location>
</feature>
<dbReference type="OMA" id="DIFRAPY"/>
<dbReference type="PANTHER" id="PTHR12084">
    <property type="entry name" value="NUCLEAR PORE GLYCOPROTEIN P62-RELATED"/>
    <property type="match status" value="1"/>
</dbReference>
<dbReference type="GO" id="GO:0006606">
    <property type="term" value="P:protein import into nucleus"/>
    <property type="evidence" value="ECO:0007669"/>
    <property type="project" value="TreeGrafter"/>
</dbReference>
<evidence type="ECO:0000256" key="2">
    <source>
        <dbReference type="ARBA" id="ARBA00004567"/>
    </source>
</evidence>
<dbReference type="GO" id="GO:0005543">
    <property type="term" value="F:phospholipid binding"/>
    <property type="evidence" value="ECO:0007669"/>
    <property type="project" value="TreeGrafter"/>
</dbReference>
<evidence type="ECO:0000256" key="5">
    <source>
        <dbReference type="ARBA" id="ARBA00022448"/>
    </source>
</evidence>
<keyword evidence="10" id="KW-0539">Nucleus</keyword>
<organism evidence="16 17">
    <name type="scientific">Protomyces lactucae-debilis</name>
    <dbReference type="NCBI Taxonomy" id="2754530"/>
    <lineage>
        <taxon>Eukaryota</taxon>
        <taxon>Fungi</taxon>
        <taxon>Dikarya</taxon>
        <taxon>Ascomycota</taxon>
        <taxon>Taphrinomycotina</taxon>
        <taxon>Taphrinomycetes</taxon>
        <taxon>Taphrinales</taxon>
        <taxon>Protomycetaceae</taxon>
        <taxon>Protomyces</taxon>
    </lineage>
</organism>
<feature type="region of interest" description="Disordered" evidence="14">
    <location>
        <begin position="1"/>
        <end position="312"/>
    </location>
</feature>
<dbReference type="RefSeq" id="XP_040724662.1">
    <property type="nucleotide sequence ID" value="XM_040871961.1"/>
</dbReference>
<keyword evidence="9" id="KW-0906">Nuclear pore complex</keyword>
<dbReference type="InterPro" id="IPR007758">
    <property type="entry name" value="Nucleoporin_NSP1_C"/>
</dbReference>
<keyword evidence="7" id="KW-0653">Protein transport</keyword>
<feature type="compositionally biased region" description="Gly residues" evidence="14">
    <location>
        <begin position="1"/>
        <end position="11"/>
    </location>
</feature>
<evidence type="ECO:0000256" key="14">
    <source>
        <dbReference type="SAM" id="MobiDB-lite"/>
    </source>
</evidence>
<accession>A0A1Y2FBM1</accession>
<evidence type="ECO:0000313" key="16">
    <source>
        <dbReference type="EMBL" id="ORY81017.1"/>
    </source>
</evidence>
<comment type="similarity">
    <text evidence="4">Belongs to the nucleoporin NSP1/NUP62 family.</text>
</comment>
<feature type="compositionally biased region" description="Polar residues" evidence="14">
    <location>
        <begin position="136"/>
        <end position="146"/>
    </location>
</feature>
<evidence type="ECO:0000256" key="1">
    <source>
        <dbReference type="ARBA" id="ARBA00004335"/>
    </source>
</evidence>
<feature type="compositionally biased region" description="Gly residues" evidence="14">
    <location>
        <begin position="68"/>
        <end position="84"/>
    </location>
</feature>
<evidence type="ECO:0000256" key="3">
    <source>
        <dbReference type="ARBA" id="ARBA00004620"/>
    </source>
</evidence>
<comment type="caution">
    <text evidence="16">The sequence shown here is derived from an EMBL/GenBank/DDBJ whole genome shotgun (WGS) entry which is preliminary data.</text>
</comment>
<gene>
    <name evidence="16" type="ORF">BCR37DRAFT_403018</name>
</gene>
<dbReference type="Pfam" id="PF05064">
    <property type="entry name" value="Nsp1_C"/>
    <property type="match status" value="1"/>
</dbReference>
<evidence type="ECO:0000256" key="10">
    <source>
        <dbReference type="ARBA" id="ARBA00023242"/>
    </source>
</evidence>
<dbReference type="GO" id="GO:0031965">
    <property type="term" value="C:nuclear membrane"/>
    <property type="evidence" value="ECO:0007669"/>
    <property type="project" value="UniProtKB-SubCell"/>
</dbReference>
<dbReference type="PANTHER" id="PTHR12084:SF0">
    <property type="entry name" value="NUCLEAR PORE GLYCOPROTEIN P62"/>
    <property type="match status" value="1"/>
</dbReference>
<evidence type="ECO:0000256" key="8">
    <source>
        <dbReference type="ARBA" id="ARBA00023010"/>
    </source>
</evidence>
<feature type="compositionally biased region" description="Low complexity" evidence="14">
    <location>
        <begin position="17"/>
        <end position="32"/>
    </location>
</feature>
<evidence type="ECO:0000256" key="9">
    <source>
        <dbReference type="ARBA" id="ARBA00023132"/>
    </source>
</evidence>
<protein>
    <recommendedName>
        <fullName evidence="11">Nucleoporin NSP1</fullName>
    </recommendedName>
    <alternativeName>
        <fullName evidence="12">Nuclear pore protein NSP1</fullName>
    </alternativeName>
    <alternativeName>
        <fullName evidence="13">Nucleoskeletal-like protein</fullName>
    </alternativeName>
</protein>
<name>A0A1Y2FBM1_PROLT</name>
<dbReference type="GO" id="GO:0044613">
    <property type="term" value="C:nuclear pore central transport channel"/>
    <property type="evidence" value="ECO:0007669"/>
    <property type="project" value="TreeGrafter"/>
</dbReference>
<evidence type="ECO:0000256" key="7">
    <source>
        <dbReference type="ARBA" id="ARBA00022927"/>
    </source>
</evidence>
<evidence type="ECO:0000313" key="17">
    <source>
        <dbReference type="Proteomes" id="UP000193685"/>
    </source>
</evidence>
<dbReference type="GO" id="GO:0017056">
    <property type="term" value="F:structural constituent of nuclear pore"/>
    <property type="evidence" value="ECO:0007669"/>
    <property type="project" value="InterPro"/>
</dbReference>
<evidence type="ECO:0000256" key="4">
    <source>
        <dbReference type="ARBA" id="ARBA00005911"/>
    </source>
</evidence>
<reference evidence="16 17" key="1">
    <citation type="submission" date="2016-07" db="EMBL/GenBank/DDBJ databases">
        <title>Pervasive Adenine N6-methylation of Active Genes in Fungi.</title>
        <authorList>
            <consortium name="DOE Joint Genome Institute"/>
            <person name="Mondo S.J."/>
            <person name="Dannebaum R.O."/>
            <person name="Kuo R.C."/>
            <person name="Labutti K."/>
            <person name="Haridas S."/>
            <person name="Kuo A."/>
            <person name="Salamov A."/>
            <person name="Ahrendt S.R."/>
            <person name="Lipzen A."/>
            <person name="Sullivan W."/>
            <person name="Andreopoulos W.B."/>
            <person name="Clum A."/>
            <person name="Lindquist E."/>
            <person name="Daum C."/>
            <person name="Ramamoorthy G.K."/>
            <person name="Gryganskyi A."/>
            <person name="Culley D."/>
            <person name="Magnuson J.K."/>
            <person name="James T.Y."/>
            <person name="O'Malley M.A."/>
            <person name="Stajich J.E."/>
            <person name="Spatafora J.W."/>
            <person name="Visel A."/>
            <person name="Grigoriev I.V."/>
        </authorList>
    </citation>
    <scope>NUCLEOTIDE SEQUENCE [LARGE SCALE GENOMIC DNA]</scope>
    <source>
        <strain evidence="16 17">12-1054</strain>
    </source>
</reference>
<keyword evidence="8" id="KW-0811">Translocation</keyword>
<feature type="compositionally biased region" description="Low complexity" evidence="14">
    <location>
        <begin position="85"/>
        <end position="102"/>
    </location>
</feature>
<dbReference type="STRING" id="56484.A0A1Y2FBM1"/>
<dbReference type="GO" id="GO:0051028">
    <property type="term" value="P:mRNA transport"/>
    <property type="evidence" value="ECO:0007669"/>
    <property type="project" value="UniProtKB-KW"/>
</dbReference>
<evidence type="ECO:0000259" key="15">
    <source>
        <dbReference type="Pfam" id="PF05064"/>
    </source>
</evidence>
<sequence length="519" mass="52700">MSFNFGGTGGAGDKKPTFTFGAASTPAAGGPTNVFGNQASTTPAGPPPSNTGFNFGGGQSSNTASSGLFGGGNEGKGGSGGFGGTSTTPAATPAPASFSFGSKLAADSGAASNTVTPAASGTSTPSGGFASGAVAQDNTTNPTSGFSLAATTTTTTTDKPADKPTFSFGSSVQKPAESKAPETKTTFNFGGSATPAANEKPAEKQGGFSFGTPAVLSSENKPADKSTGFSGFGAPTESAKTDKPAEKTGGFGFALDSSKSEKGADKPAASGFGFGAPAAPASGNSKATNDTKPSFGFGGATQTTSDSKAPAAPAPAILKNKTLDELVTKWSQDLEKYANAFQKQARQIANWDQTLLSSGDAISRLYAATATAEQTSGKVDQALTYIEHQQDELEAMLDVYEAQVKEISNEVGVSQPVDLEREKAYGQAEKLITELDGLGKDLGGMMTDINKSAETMSQLKESDALSTIVKTLNQHVESLSWIDENAALLSDKLNGLQVLEAEKSRLPTQRSTFGSMRLS</sequence>
<dbReference type="FunFam" id="1.20.5.170:FF:000040">
    <property type="entry name" value="Nuclear pore glycoprotein p62"/>
    <property type="match status" value="1"/>
</dbReference>
<evidence type="ECO:0000256" key="11">
    <source>
        <dbReference type="ARBA" id="ARBA00068864"/>
    </source>
</evidence>
<evidence type="ECO:0000256" key="13">
    <source>
        <dbReference type="ARBA" id="ARBA00081079"/>
    </source>
</evidence>
<dbReference type="Gene3D" id="1.20.5.170">
    <property type="match status" value="1"/>
</dbReference>
<evidence type="ECO:0000256" key="12">
    <source>
        <dbReference type="ARBA" id="ARBA00078941"/>
    </source>
</evidence>
<keyword evidence="5" id="KW-0813">Transport</keyword>
<dbReference type="OrthoDB" id="344345at2759"/>
<evidence type="ECO:0000256" key="6">
    <source>
        <dbReference type="ARBA" id="ARBA00022816"/>
    </source>
</evidence>
<feature type="compositionally biased region" description="Polar residues" evidence="14">
    <location>
        <begin position="110"/>
        <end position="126"/>
    </location>
</feature>
<feature type="domain" description="Nucleoporin NSP1-like C-terminal" evidence="15">
    <location>
        <begin position="308"/>
        <end position="411"/>
    </location>
</feature>
<dbReference type="AlphaFoldDB" id="A0A1Y2FBM1"/>
<keyword evidence="6" id="KW-0509">mRNA transport</keyword>
<dbReference type="GeneID" id="63788560"/>
<dbReference type="InterPro" id="IPR026010">
    <property type="entry name" value="NSP1/NUP62"/>
</dbReference>
<comment type="subcellular location">
    <subcellularLocation>
        <location evidence="1">Nucleus membrane</location>
        <topology evidence="1">Peripheral membrane protein</topology>
        <orientation evidence="1">Cytoplasmic side</orientation>
    </subcellularLocation>
    <subcellularLocation>
        <location evidence="3">Nucleus membrane</location>
        <topology evidence="3">Peripheral membrane protein</topology>
        <orientation evidence="3">Nucleoplasmic side</orientation>
    </subcellularLocation>
    <subcellularLocation>
        <location evidence="2">Nucleus</location>
        <location evidence="2">Nuclear pore complex</location>
    </subcellularLocation>
</comment>
<keyword evidence="17" id="KW-1185">Reference proteome</keyword>
<proteinExistence type="inferred from homology"/>
<dbReference type="Proteomes" id="UP000193685">
    <property type="component" value="Unassembled WGS sequence"/>
</dbReference>